<feature type="region of interest" description="Disordered" evidence="6">
    <location>
        <begin position="245"/>
        <end position="273"/>
    </location>
</feature>
<feature type="compositionally biased region" description="Basic and acidic residues" evidence="6">
    <location>
        <begin position="450"/>
        <end position="488"/>
    </location>
</feature>
<dbReference type="SMART" id="SM00355">
    <property type="entry name" value="ZnF_C2H2"/>
    <property type="match status" value="6"/>
</dbReference>
<feature type="compositionally biased region" description="Basic and acidic residues" evidence="6">
    <location>
        <begin position="245"/>
        <end position="256"/>
    </location>
</feature>
<dbReference type="PROSITE" id="PS50157">
    <property type="entry name" value="ZINC_FINGER_C2H2_2"/>
    <property type="match status" value="1"/>
</dbReference>
<dbReference type="Proteomes" id="UP001292094">
    <property type="component" value="Unassembled WGS sequence"/>
</dbReference>
<feature type="domain" description="C2H2-type" evidence="7">
    <location>
        <begin position="195"/>
        <end position="224"/>
    </location>
</feature>
<dbReference type="AlphaFoldDB" id="A0AAE1Q627"/>
<evidence type="ECO:0000259" key="7">
    <source>
        <dbReference type="PROSITE" id="PS50157"/>
    </source>
</evidence>
<dbReference type="PANTHER" id="PTHR13267:SF3">
    <property type="entry name" value="ZINC FINGER PROTEIN 277"/>
    <property type="match status" value="1"/>
</dbReference>
<feature type="region of interest" description="Disordered" evidence="6">
    <location>
        <begin position="642"/>
        <end position="666"/>
    </location>
</feature>
<dbReference type="InterPro" id="IPR040048">
    <property type="entry name" value="ZNF277"/>
</dbReference>
<gene>
    <name evidence="8" type="ORF">Pmani_008210</name>
</gene>
<dbReference type="InterPro" id="IPR041661">
    <property type="entry name" value="ZN622/Rei1/Reh1_Znf-C2H2"/>
</dbReference>
<evidence type="ECO:0000256" key="3">
    <source>
        <dbReference type="ARBA" id="ARBA00022833"/>
    </source>
</evidence>
<protein>
    <recommendedName>
        <fullName evidence="7">C2H2-type domain-containing protein</fullName>
    </recommendedName>
</protein>
<sequence length="703" mass="82458">MMDEEITVRSYGSDFASLDFDFECCDAVSCMLCDESFEVTVDPQPLLQHLLVCHRFTIAEVEQVADLRQYVLYWGKLRGVDIHDYCVVINTNCLPGDRSPTESYYLLCDKLPEDRHLRHTLTKMKLRFIVEQKEKERNDVTFSRPCIYCRRTIGGGVTQVLHHLTNQHSFTIGNPDNIVYGAQLLDLLHDKLTNLVCLCCEKVFRSFKMLRQHMRKHQHRCLNPKNKVYDKFYLRNYLRPGTPWEETKRELERESDTESLGEGDGETEWREDDTPPTTCLFCQYTTLKIPGGLFHHMRLHHNFDFELATNTFTFYQKVKIVNYIRTCIKEKRCPHCCLVFGSPEYLEQHLSQQAGHCNLPNINTPWNLPQFHIPVFENDGLLLHLEDNEMDENDPKTIPSNQPVFAEDIPSHQDSILRDPRIRHLVSQTEDDGREPQYDDREPQYYDRVYKGSAPHHDDRETQHHDRKYKDREPQHNDRKYNDREPQPHDGVYNVKGPQHNNDREAEYYGDLGILECSDGERDDDEQQDGAIMCLFCRYTSHGSLAHGQVCTHMTTQHCFDLTQVFNGLPFYTQVKLVNYIRWKTSKSECYICSRVYEDSAAMEEHRVLANHVTLPHLHLFHEQRWLRPVLESDGLLQRLRETGDSDDEDPTHPDGSRGENVFSEELHIPTTSILRDQTLRQELMYSSDAYVCRNDEDDDDDD</sequence>
<dbReference type="GO" id="GO:0008270">
    <property type="term" value="F:zinc ion binding"/>
    <property type="evidence" value="ECO:0007669"/>
    <property type="project" value="UniProtKB-KW"/>
</dbReference>
<comment type="similarity">
    <text evidence="4">Belongs to the ZNF277 family.</text>
</comment>
<organism evidence="8 9">
    <name type="scientific">Petrolisthes manimaculis</name>
    <dbReference type="NCBI Taxonomy" id="1843537"/>
    <lineage>
        <taxon>Eukaryota</taxon>
        <taxon>Metazoa</taxon>
        <taxon>Ecdysozoa</taxon>
        <taxon>Arthropoda</taxon>
        <taxon>Crustacea</taxon>
        <taxon>Multicrustacea</taxon>
        <taxon>Malacostraca</taxon>
        <taxon>Eumalacostraca</taxon>
        <taxon>Eucarida</taxon>
        <taxon>Decapoda</taxon>
        <taxon>Pleocyemata</taxon>
        <taxon>Anomura</taxon>
        <taxon>Galatheoidea</taxon>
        <taxon>Porcellanidae</taxon>
        <taxon>Petrolisthes</taxon>
    </lineage>
</organism>
<name>A0AAE1Q627_9EUCA</name>
<evidence type="ECO:0000256" key="2">
    <source>
        <dbReference type="ARBA" id="ARBA00022771"/>
    </source>
</evidence>
<feature type="compositionally biased region" description="Acidic residues" evidence="6">
    <location>
        <begin position="257"/>
        <end position="271"/>
    </location>
</feature>
<dbReference type="EMBL" id="JAWZYT010000628">
    <property type="protein sequence ID" value="KAK4320955.1"/>
    <property type="molecule type" value="Genomic_DNA"/>
</dbReference>
<dbReference type="InterPro" id="IPR013087">
    <property type="entry name" value="Znf_C2H2_type"/>
</dbReference>
<reference evidence="8" key="1">
    <citation type="submission" date="2023-11" db="EMBL/GenBank/DDBJ databases">
        <title>Genome assemblies of two species of porcelain crab, Petrolisthes cinctipes and Petrolisthes manimaculis (Anomura: Porcellanidae).</title>
        <authorList>
            <person name="Angst P."/>
        </authorList>
    </citation>
    <scope>NUCLEOTIDE SEQUENCE</scope>
    <source>
        <strain evidence="8">PB745_02</strain>
        <tissue evidence="8">Gill</tissue>
    </source>
</reference>
<proteinExistence type="inferred from homology"/>
<comment type="caution">
    <text evidence="8">The sequence shown here is derived from an EMBL/GenBank/DDBJ whole genome shotgun (WGS) entry which is preliminary data.</text>
</comment>
<keyword evidence="9" id="KW-1185">Reference proteome</keyword>
<evidence type="ECO:0000256" key="5">
    <source>
        <dbReference type="PROSITE-ProRule" id="PRU00042"/>
    </source>
</evidence>
<evidence type="ECO:0000256" key="1">
    <source>
        <dbReference type="ARBA" id="ARBA00022723"/>
    </source>
</evidence>
<dbReference type="InterPro" id="IPR036236">
    <property type="entry name" value="Znf_C2H2_sf"/>
</dbReference>
<keyword evidence="3" id="KW-0862">Zinc</keyword>
<dbReference type="PROSITE" id="PS00028">
    <property type="entry name" value="ZINC_FINGER_C2H2_1"/>
    <property type="match status" value="2"/>
</dbReference>
<evidence type="ECO:0000313" key="8">
    <source>
        <dbReference type="EMBL" id="KAK4320955.1"/>
    </source>
</evidence>
<keyword evidence="1" id="KW-0479">Metal-binding</keyword>
<evidence type="ECO:0000313" key="9">
    <source>
        <dbReference type="Proteomes" id="UP001292094"/>
    </source>
</evidence>
<dbReference type="Pfam" id="PF12756">
    <property type="entry name" value="zf-C2H2_2"/>
    <property type="match status" value="3"/>
</dbReference>
<evidence type="ECO:0000256" key="6">
    <source>
        <dbReference type="SAM" id="MobiDB-lite"/>
    </source>
</evidence>
<dbReference type="PANTHER" id="PTHR13267">
    <property type="entry name" value="ZINC FINGER PROTEIN 277"/>
    <property type="match status" value="1"/>
</dbReference>
<feature type="region of interest" description="Disordered" evidence="6">
    <location>
        <begin position="450"/>
        <end position="504"/>
    </location>
</feature>
<keyword evidence="2 5" id="KW-0863">Zinc-finger</keyword>
<evidence type="ECO:0000256" key="4">
    <source>
        <dbReference type="ARBA" id="ARBA00034119"/>
    </source>
</evidence>
<dbReference type="SUPFAM" id="SSF57667">
    <property type="entry name" value="beta-beta-alpha zinc fingers"/>
    <property type="match status" value="3"/>
</dbReference>
<accession>A0AAE1Q627</accession>